<dbReference type="SUPFAM" id="SSF88946">
    <property type="entry name" value="Sigma2 domain of RNA polymerase sigma factors"/>
    <property type="match status" value="1"/>
</dbReference>
<gene>
    <name evidence="7" type="ORF">SAMN02745181_2280</name>
</gene>
<dbReference type="GO" id="GO:0016987">
    <property type="term" value="F:sigma factor activity"/>
    <property type="evidence" value="ECO:0007669"/>
    <property type="project" value="UniProtKB-KW"/>
</dbReference>
<dbReference type="PANTHER" id="PTHR43133">
    <property type="entry name" value="RNA POLYMERASE ECF-TYPE SIGMA FACTO"/>
    <property type="match status" value="1"/>
</dbReference>
<evidence type="ECO:0000256" key="1">
    <source>
        <dbReference type="ARBA" id="ARBA00010641"/>
    </source>
</evidence>
<keyword evidence="8" id="KW-1185">Reference proteome</keyword>
<dbReference type="InterPro" id="IPR014284">
    <property type="entry name" value="RNA_pol_sigma-70_dom"/>
</dbReference>
<dbReference type="InterPro" id="IPR013324">
    <property type="entry name" value="RNA_pol_sigma_r3/r4-like"/>
</dbReference>
<proteinExistence type="inferred from homology"/>
<evidence type="ECO:0000313" key="8">
    <source>
        <dbReference type="Proteomes" id="UP000184510"/>
    </source>
</evidence>
<evidence type="ECO:0000259" key="6">
    <source>
        <dbReference type="Pfam" id="PF04542"/>
    </source>
</evidence>
<dbReference type="Gene3D" id="1.10.1740.10">
    <property type="match status" value="1"/>
</dbReference>
<protein>
    <submittedName>
        <fullName evidence="7">Sigma-70 region 2</fullName>
    </submittedName>
</protein>
<organism evidence="7 8">
    <name type="scientific">Rubritalea squalenifaciens DSM 18772</name>
    <dbReference type="NCBI Taxonomy" id="1123071"/>
    <lineage>
        <taxon>Bacteria</taxon>
        <taxon>Pseudomonadati</taxon>
        <taxon>Verrucomicrobiota</taxon>
        <taxon>Verrucomicrobiia</taxon>
        <taxon>Verrucomicrobiales</taxon>
        <taxon>Rubritaleaceae</taxon>
        <taxon>Rubritalea</taxon>
    </lineage>
</organism>
<dbReference type="GO" id="GO:0006352">
    <property type="term" value="P:DNA-templated transcription initiation"/>
    <property type="evidence" value="ECO:0007669"/>
    <property type="project" value="InterPro"/>
</dbReference>
<dbReference type="InterPro" id="IPR039425">
    <property type="entry name" value="RNA_pol_sigma-70-like"/>
</dbReference>
<keyword evidence="3" id="KW-0731">Sigma factor</keyword>
<evidence type="ECO:0000256" key="2">
    <source>
        <dbReference type="ARBA" id="ARBA00023015"/>
    </source>
</evidence>
<dbReference type="Pfam" id="PF04542">
    <property type="entry name" value="Sigma70_r2"/>
    <property type="match status" value="1"/>
</dbReference>
<dbReference type="Gene3D" id="1.10.10.10">
    <property type="entry name" value="Winged helix-like DNA-binding domain superfamily/Winged helix DNA-binding domain"/>
    <property type="match status" value="1"/>
</dbReference>
<evidence type="ECO:0000256" key="4">
    <source>
        <dbReference type="ARBA" id="ARBA00023163"/>
    </source>
</evidence>
<sequence length="223" mass="25415">MNQDSTHLSEPNGDDTKSPFSPNSEVSTHPALWQAAQSEAALDSLGPKHAEVKQFTQLYLAAQPSLRAFLSTIVRDPAAVEDCLQETCIVLWKKRDPSWDIEDFRRLAFTCARFKGLSWLKKNKPNLKTSLSPDITKKLSMKVAEHEQRNANRLSTRLDAMRHCLDLLSDKQREIIQARYESDQADALAKIASRMNRSMDAIYKQLERIRTSLRKCIQNQLSS</sequence>
<dbReference type="AlphaFoldDB" id="A0A1M6L3B7"/>
<dbReference type="NCBIfam" id="TIGR02937">
    <property type="entry name" value="sigma70-ECF"/>
    <property type="match status" value="1"/>
</dbReference>
<feature type="region of interest" description="Disordered" evidence="5">
    <location>
        <begin position="1"/>
        <end position="29"/>
    </location>
</feature>
<feature type="compositionally biased region" description="Polar residues" evidence="5">
    <location>
        <begin position="18"/>
        <end position="27"/>
    </location>
</feature>
<keyword evidence="4" id="KW-0804">Transcription</keyword>
<evidence type="ECO:0000313" key="7">
    <source>
        <dbReference type="EMBL" id="SHJ65673.1"/>
    </source>
</evidence>
<name>A0A1M6L3B7_9BACT</name>
<dbReference type="InParanoid" id="A0A1M6L3B7"/>
<evidence type="ECO:0000256" key="5">
    <source>
        <dbReference type="SAM" id="MobiDB-lite"/>
    </source>
</evidence>
<feature type="domain" description="RNA polymerase sigma-70 region 2" evidence="6">
    <location>
        <begin position="58"/>
        <end position="124"/>
    </location>
</feature>
<keyword evidence="2" id="KW-0805">Transcription regulation</keyword>
<dbReference type="InterPro" id="IPR036388">
    <property type="entry name" value="WH-like_DNA-bd_sf"/>
</dbReference>
<dbReference type="InterPro" id="IPR013325">
    <property type="entry name" value="RNA_pol_sigma_r2"/>
</dbReference>
<reference evidence="7 8" key="1">
    <citation type="submission" date="2016-11" db="EMBL/GenBank/DDBJ databases">
        <authorList>
            <person name="Jaros S."/>
            <person name="Januszkiewicz K."/>
            <person name="Wedrychowicz H."/>
        </authorList>
    </citation>
    <scope>NUCLEOTIDE SEQUENCE [LARGE SCALE GENOMIC DNA]</scope>
    <source>
        <strain evidence="7 8">DSM 18772</strain>
    </source>
</reference>
<dbReference type="STRING" id="1123071.SAMN02745181_2280"/>
<dbReference type="OrthoDB" id="194771at2"/>
<comment type="similarity">
    <text evidence="1">Belongs to the sigma-70 factor family. ECF subfamily.</text>
</comment>
<dbReference type="RefSeq" id="WP_143183882.1">
    <property type="nucleotide sequence ID" value="NZ_FQYR01000004.1"/>
</dbReference>
<dbReference type="InterPro" id="IPR007627">
    <property type="entry name" value="RNA_pol_sigma70_r2"/>
</dbReference>
<dbReference type="Proteomes" id="UP000184510">
    <property type="component" value="Unassembled WGS sequence"/>
</dbReference>
<dbReference type="EMBL" id="FQYR01000004">
    <property type="protein sequence ID" value="SHJ65673.1"/>
    <property type="molecule type" value="Genomic_DNA"/>
</dbReference>
<accession>A0A1M6L3B7</accession>
<dbReference type="SUPFAM" id="SSF88659">
    <property type="entry name" value="Sigma3 and sigma4 domains of RNA polymerase sigma factors"/>
    <property type="match status" value="1"/>
</dbReference>
<dbReference type="PANTHER" id="PTHR43133:SF51">
    <property type="entry name" value="RNA POLYMERASE SIGMA FACTOR"/>
    <property type="match status" value="1"/>
</dbReference>
<evidence type="ECO:0000256" key="3">
    <source>
        <dbReference type="ARBA" id="ARBA00023082"/>
    </source>
</evidence>